<dbReference type="PATRIC" id="fig|1246995.3.peg.8534"/>
<dbReference type="SUPFAM" id="SSF47413">
    <property type="entry name" value="lambda repressor-like DNA-binding domains"/>
    <property type="match status" value="1"/>
</dbReference>
<dbReference type="InterPro" id="IPR001387">
    <property type="entry name" value="Cro/C1-type_HTH"/>
</dbReference>
<dbReference type="Gene3D" id="1.10.260.40">
    <property type="entry name" value="lambda repressor-like DNA-binding domains"/>
    <property type="match status" value="1"/>
</dbReference>
<dbReference type="KEGG" id="afs:AFR_42170"/>
<dbReference type="STRING" id="1246995.AFR_42170"/>
<dbReference type="SUPFAM" id="SSF52540">
    <property type="entry name" value="P-loop containing nucleoside triphosphate hydrolases"/>
    <property type="match status" value="1"/>
</dbReference>
<evidence type="ECO:0000313" key="3">
    <source>
        <dbReference type="Proteomes" id="UP000017746"/>
    </source>
</evidence>
<sequence length="773" mass="81801">MSRGLSQEQLSEQTGLGLRTIGDIERGVTRRPHRETLRALLDGLSPDATERAALHRLARTAPPPSTKLSPARRPALPAPTTPLVGRADDLAQLTGLLQDPVVRLVTVTGPGGVGKSRLASEAAWRLAGRFERVAGLDLSSLNDPDDVAQSLANTLGARMSGPDPADAVATLIGDGRWLLVLDSFEHVSAAARGLADLLGRCSRLTVLVTSRAPLRLRAEHLQPLPPLPLPTTTATGLDELSASPAITLLVQRTAAVRPGFALTIANAEALTALCRRLDGLPLAIELAAAQLSTLDPQRLLTELSARLPDLPGAVDMPDRHQTLRLTVEWSTERLADAERQLLGVLAAFAGGAAPAAVESILDTAGVKVPNTHGSVAQLAAGSLIGIVDRNGEARITMLDTIREVAADRLVLPEVRGAHSAYFLELLRTGSDQADAERDNVRAGVSWAVTQQPELLDVALARRLAGYHLARAQFGEANRTLRAIAGATSDDTVRAWALHGASVASNESGDSAEALRTAEECAALFDKLGDALGQCTALTVAGNAQKFLGRYAEARESHQASLALARKTADQRRVTISLNNLGTLAHDSGEYDTAQEHYLASLAIKEELGDVRGSAVTRMNLAGVENDLGAYELSHDHLQSAVAAFRGLNDTSPTAYALGMLSEAQLGLGQEAEAQASATEALDMARDAEYRPGIGLALARLGDLALARGNHAEAATLLLQALDHANGRPEQARTLERLAAARSVTAPAEAAQFRERAQQLRWTFDLPVPPIDQR</sequence>
<dbReference type="Pfam" id="PF00931">
    <property type="entry name" value="NB-ARC"/>
    <property type="match status" value="1"/>
</dbReference>
<dbReference type="Gene3D" id="3.40.50.300">
    <property type="entry name" value="P-loop containing nucleotide triphosphate hydrolases"/>
    <property type="match status" value="1"/>
</dbReference>
<dbReference type="GO" id="GO:0003677">
    <property type="term" value="F:DNA binding"/>
    <property type="evidence" value="ECO:0007669"/>
    <property type="project" value="InterPro"/>
</dbReference>
<evidence type="ECO:0000259" key="1">
    <source>
        <dbReference type="PROSITE" id="PS50943"/>
    </source>
</evidence>
<dbReference type="Proteomes" id="UP000017746">
    <property type="component" value="Chromosome"/>
</dbReference>
<dbReference type="InterPro" id="IPR027417">
    <property type="entry name" value="P-loop_NTPase"/>
</dbReference>
<gene>
    <name evidence="2" type="ORF">AFR_42170</name>
</gene>
<dbReference type="HOGENOM" id="CLU_004665_5_2_11"/>
<dbReference type="CDD" id="cd00093">
    <property type="entry name" value="HTH_XRE"/>
    <property type="match status" value="1"/>
</dbReference>
<dbReference type="PRINTS" id="PR00364">
    <property type="entry name" value="DISEASERSIST"/>
</dbReference>
<proteinExistence type="predicted"/>
<dbReference type="InterPro" id="IPR002182">
    <property type="entry name" value="NB-ARC"/>
</dbReference>
<dbReference type="InterPro" id="IPR011990">
    <property type="entry name" value="TPR-like_helical_dom_sf"/>
</dbReference>
<accession>U5WBW7</accession>
<dbReference type="InterPro" id="IPR010982">
    <property type="entry name" value="Lambda_DNA-bd_dom_sf"/>
</dbReference>
<dbReference type="AlphaFoldDB" id="U5WBW7"/>
<dbReference type="Gene3D" id="1.25.40.10">
    <property type="entry name" value="Tetratricopeptide repeat domain"/>
    <property type="match status" value="1"/>
</dbReference>
<dbReference type="InterPro" id="IPR019734">
    <property type="entry name" value="TPR_rpt"/>
</dbReference>
<dbReference type="Pfam" id="PF13424">
    <property type="entry name" value="TPR_12"/>
    <property type="match status" value="1"/>
</dbReference>
<evidence type="ECO:0000313" key="2">
    <source>
        <dbReference type="EMBL" id="AGZ46688.1"/>
    </source>
</evidence>
<dbReference type="GO" id="GO:0043531">
    <property type="term" value="F:ADP binding"/>
    <property type="evidence" value="ECO:0007669"/>
    <property type="project" value="InterPro"/>
</dbReference>
<dbReference type="eggNOG" id="COG3903">
    <property type="taxonomic scope" value="Bacteria"/>
</dbReference>
<feature type="domain" description="HTH cro/C1-type" evidence="1">
    <location>
        <begin position="2"/>
        <end position="51"/>
    </location>
</feature>
<dbReference type="SUPFAM" id="SSF48452">
    <property type="entry name" value="TPR-like"/>
    <property type="match status" value="2"/>
</dbReference>
<dbReference type="EMBL" id="CP006272">
    <property type="protein sequence ID" value="AGZ46688.1"/>
    <property type="molecule type" value="Genomic_DNA"/>
</dbReference>
<protein>
    <submittedName>
        <fullName evidence="2">XRE family transcriptional regulator</fullName>
    </submittedName>
</protein>
<dbReference type="Pfam" id="PF13560">
    <property type="entry name" value="HTH_31"/>
    <property type="match status" value="1"/>
</dbReference>
<dbReference type="SMART" id="SM00028">
    <property type="entry name" value="TPR"/>
    <property type="match status" value="4"/>
</dbReference>
<name>U5WBW7_9ACTN</name>
<dbReference type="PANTHER" id="PTHR47691:SF3">
    <property type="entry name" value="HTH-TYPE TRANSCRIPTIONAL REGULATOR RV0890C-RELATED"/>
    <property type="match status" value="1"/>
</dbReference>
<dbReference type="PROSITE" id="PS50943">
    <property type="entry name" value="HTH_CROC1"/>
    <property type="match status" value="1"/>
</dbReference>
<reference evidence="2 3" key="1">
    <citation type="journal article" date="2014" name="J. Biotechnol.">
        <title>Complete genome sequence of the actinobacterium Actinoplanes friuliensis HAG 010964, producer of the lipopeptide antibiotic friulimycin.</title>
        <authorList>
            <person name="Ruckert C."/>
            <person name="Szczepanowski R."/>
            <person name="Albersmeier A."/>
            <person name="Goesmann A."/>
            <person name="Fischer N."/>
            <person name="Steinkamper A."/>
            <person name="Puhler A."/>
            <person name="Biener R."/>
            <person name="Schwartz D."/>
            <person name="Kalinowski J."/>
        </authorList>
    </citation>
    <scope>NUCLEOTIDE SEQUENCE [LARGE SCALE GENOMIC DNA]</scope>
    <source>
        <strain evidence="2 3">DSM 7358</strain>
    </source>
</reference>
<organism evidence="2 3">
    <name type="scientific">Actinoplanes friuliensis DSM 7358</name>
    <dbReference type="NCBI Taxonomy" id="1246995"/>
    <lineage>
        <taxon>Bacteria</taxon>
        <taxon>Bacillati</taxon>
        <taxon>Actinomycetota</taxon>
        <taxon>Actinomycetes</taxon>
        <taxon>Micromonosporales</taxon>
        <taxon>Micromonosporaceae</taxon>
        <taxon>Actinoplanes</taxon>
    </lineage>
</organism>
<keyword evidence="3" id="KW-1185">Reference proteome</keyword>
<dbReference type="PANTHER" id="PTHR47691">
    <property type="entry name" value="REGULATOR-RELATED"/>
    <property type="match status" value="1"/>
</dbReference>